<keyword evidence="2" id="KW-1185">Reference proteome</keyword>
<sequence>MADGHRNAGRKCLKNLGEPTDSGDYKRMLELTSAHIKNNDPVTNANKNENTQNLALSQLFTEVGDMSGSGLELNNNIENVQHVEYMYWNDRNELVDRLPLLHASMRAGNNFQVNKITAISEKLRGGGGWIHTIMSHAEITRELHKA</sequence>
<dbReference type="PANTHER" id="PTHR35374:SF1">
    <property type="entry name" value="PROTEIN KINASE DOMAIN-CONTAINING PROTEIN"/>
    <property type="match status" value="1"/>
</dbReference>
<proteinExistence type="predicted"/>
<evidence type="ECO:0000313" key="1">
    <source>
        <dbReference type="EMBL" id="KAJ8884799.1"/>
    </source>
</evidence>
<dbReference type="PANTHER" id="PTHR35374">
    <property type="entry name" value="CYCLIN-DEPENDENT KINASE 11A-LIKE"/>
    <property type="match status" value="1"/>
</dbReference>
<organism evidence="1 2">
    <name type="scientific">Dryococelus australis</name>
    <dbReference type="NCBI Taxonomy" id="614101"/>
    <lineage>
        <taxon>Eukaryota</taxon>
        <taxon>Metazoa</taxon>
        <taxon>Ecdysozoa</taxon>
        <taxon>Arthropoda</taxon>
        <taxon>Hexapoda</taxon>
        <taxon>Insecta</taxon>
        <taxon>Pterygota</taxon>
        <taxon>Neoptera</taxon>
        <taxon>Polyneoptera</taxon>
        <taxon>Phasmatodea</taxon>
        <taxon>Verophasmatodea</taxon>
        <taxon>Anareolatae</taxon>
        <taxon>Phasmatidae</taxon>
        <taxon>Eurycanthinae</taxon>
        <taxon>Dryococelus</taxon>
    </lineage>
</organism>
<evidence type="ECO:0000313" key="2">
    <source>
        <dbReference type="Proteomes" id="UP001159363"/>
    </source>
</evidence>
<reference evidence="1 2" key="1">
    <citation type="submission" date="2023-02" db="EMBL/GenBank/DDBJ databases">
        <title>LHISI_Scaffold_Assembly.</title>
        <authorList>
            <person name="Stuart O.P."/>
            <person name="Cleave R."/>
            <person name="Magrath M.J.L."/>
            <person name="Mikheyev A.S."/>
        </authorList>
    </citation>
    <scope>NUCLEOTIDE SEQUENCE [LARGE SCALE GENOMIC DNA]</scope>
    <source>
        <strain evidence="1">Daus_M_001</strain>
        <tissue evidence="1">Leg muscle</tissue>
    </source>
</reference>
<dbReference type="Proteomes" id="UP001159363">
    <property type="component" value="Chromosome X"/>
</dbReference>
<name>A0ABQ9HKW1_9NEOP</name>
<accession>A0ABQ9HKW1</accession>
<comment type="caution">
    <text evidence="1">The sequence shown here is derived from an EMBL/GenBank/DDBJ whole genome shotgun (WGS) entry which is preliminary data.</text>
</comment>
<dbReference type="EMBL" id="JARBHB010000004">
    <property type="protein sequence ID" value="KAJ8884799.1"/>
    <property type="molecule type" value="Genomic_DNA"/>
</dbReference>
<protein>
    <submittedName>
        <fullName evidence="1">Uncharacterized protein</fullName>
    </submittedName>
</protein>
<gene>
    <name evidence="1" type="ORF">PR048_010995</name>
</gene>